<dbReference type="RefSeq" id="WP_282763298.1">
    <property type="nucleotide sequence ID" value="NZ_JASCTH010000019.1"/>
</dbReference>
<dbReference type="InterPro" id="IPR012341">
    <property type="entry name" value="6hp_glycosidase-like_sf"/>
</dbReference>
<organism evidence="2 3">
    <name type="scientific">Actinoplanes sandaracinus</name>
    <dbReference type="NCBI Taxonomy" id="3045177"/>
    <lineage>
        <taxon>Bacteria</taxon>
        <taxon>Bacillati</taxon>
        <taxon>Actinomycetota</taxon>
        <taxon>Actinomycetes</taxon>
        <taxon>Micromonosporales</taxon>
        <taxon>Micromonosporaceae</taxon>
        <taxon>Actinoplanes</taxon>
    </lineage>
</organism>
<dbReference type="NCBIfam" id="TIGR03897">
    <property type="entry name" value="lanti_2_LanM"/>
    <property type="match status" value="1"/>
</dbReference>
<reference evidence="2 3" key="1">
    <citation type="submission" date="2023-05" db="EMBL/GenBank/DDBJ databases">
        <title>Actinoplanes sp. NEAU-A12 genome sequencing.</title>
        <authorList>
            <person name="Wang Z.-S."/>
        </authorList>
    </citation>
    <scope>NUCLEOTIDE SEQUENCE [LARGE SCALE GENOMIC DNA]</scope>
    <source>
        <strain evidence="2 3">NEAU-A12</strain>
    </source>
</reference>
<protein>
    <submittedName>
        <fullName evidence="2">Type 2 lanthipeptide synthetase LanM family protein</fullName>
    </submittedName>
</protein>
<name>A0ABT6WRK9_9ACTN</name>
<dbReference type="InterPro" id="IPR025410">
    <property type="entry name" value="Lant_dehyd"/>
</dbReference>
<comment type="caution">
    <text evidence="2">The sequence shown here is derived from an EMBL/GenBank/DDBJ whole genome shotgun (WGS) entry which is preliminary data.</text>
</comment>
<dbReference type="CDD" id="cd04792">
    <property type="entry name" value="LanM-like"/>
    <property type="match status" value="1"/>
</dbReference>
<proteinExistence type="predicted"/>
<feature type="domain" description="Lantibiotic biosynthesis protein dehydration" evidence="1">
    <location>
        <begin position="208"/>
        <end position="580"/>
    </location>
</feature>
<dbReference type="EMBL" id="JASCTH010000019">
    <property type="protein sequence ID" value="MDI6102275.1"/>
    <property type="molecule type" value="Genomic_DNA"/>
</dbReference>
<evidence type="ECO:0000313" key="2">
    <source>
        <dbReference type="EMBL" id="MDI6102275.1"/>
    </source>
</evidence>
<keyword evidence="3" id="KW-1185">Reference proteome</keyword>
<evidence type="ECO:0000313" key="3">
    <source>
        <dbReference type="Proteomes" id="UP001241758"/>
    </source>
</evidence>
<dbReference type="InterPro" id="IPR007822">
    <property type="entry name" value="LANC-like"/>
</dbReference>
<dbReference type="Proteomes" id="UP001241758">
    <property type="component" value="Unassembled WGS sequence"/>
</dbReference>
<dbReference type="Pfam" id="PF13575">
    <property type="entry name" value="DUF4135"/>
    <property type="match status" value="1"/>
</dbReference>
<evidence type="ECO:0000259" key="1">
    <source>
        <dbReference type="Pfam" id="PF13575"/>
    </source>
</evidence>
<dbReference type="PIRSF" id="PIRSF037228">
    <property type="entry name" value="Lant_mod_RumM"/>
    <property type="match status" value="1"/>
</dbReference>
<sequence length="1004" mass="107862">MLEDPRWWAALTLEERWTGTGISADLDRGWLRLRLWKEGRLAPGYRVSLEARVAACGGTPHRLAALLGEPVRELRQRLPEVPAWLRVLADAWPVAGTIDGDCLCGGAAPDTADVSDPDAALLRWIEPLTSWAGERLRRSLPEPLPPGHPLLLPDRDTLLVMIKRVMALEVNVAREQGSLCGRTPQARFGCFARGLARPLVGLDLLGRYPVLARQLVEHAESWVEARRELADRLRADLPELAARFGVVARGMADVTAVRFGAGDPHRGGRSVVILEVGGQKVVYKPRSLAVERHVAELVGRINERGLAHRLRPLEVIDRGEYGWTRYAESRPCQDEAAAARFHFRQGAYLAIFHALRAYDLHMGNIVADGEHPMFIDLEAIFHAPAEFELFDDVNGERVGAALRDSVLAVGLLPVPTVVVDEQGVRVADFSGLTGGRSGTSARLHRRIGFVGEGTDQMSAVRVPADHTATQNRPWLLDGKVPPVNAGMLESGFRAAYEILAGEQDVVSAFGGDPIRVVLRDTAIYAALLRESWHPDLLRDGLDREHWFELVAVRGALARWPCVTAEERRQLAARDVPLFTCDADGTTLGTHTGIAIPGLFQRSGLSHARQRVQDFSDDDLRQQLWFLRAALATVAGVLRPRLARRARCLPTEPIDAHAAAAAAIAVGNRIVADSLGAEWVSVNRFGDDAWTIGPTDLGLEAGVTGVALFLAELYGITGHAGAKRVVLELLATLLSVDEAPDPEDLSGMSAGCYADLGAVLHLLLRLKTLWGHAAPELPNWLRPAILRNAEPAPSTIFTLMALHAEAPGDDTIEALRRTAKHLRDYVSPASAAWGDRTAQHARALAALADVLDDSELASAAVWLVRTDPDQTPAGLIGNALTGAALLDRSRSVMDRPALEAHLRAVAGPLRDLAVQGTSTDALLGGALGVAEALAAIGATLHQPELVVLAGRCAARVCAGIAAGELVTAVPTGVWNPGLLRGAAGIGHGVLRLAFPGRVSSVLSPA</sequence>
<dbReference type="SMART" id="SM01260">
    <property type="entry name" value="LANC_like"/>
    <property type="match status" value="1"/>
</dbReference>
<dbReference type="Gene3D" id="1.50.10.10">
    <property type="match status" value="1"/>
</dbReference>
<dbReference type="InterPro" id="IPR017146">
    <property type="entry name" value="Lanti_2_LanM"/>
</dbReference>
<gene>
    <name evidence="2" type="ORF">QLQ12_27020</name>
</gene>
<accession>A0ABT6WRK9</accession>
<dbReference type="SUPFAM" id="SSF158745">
    <property type="entry name" value="LanC-like"/>
    <property type="match status" value="1"/>
</dbReference>